<accession>A0ABQ6N9C1</accession>
<keyword evidence="2" id="KW-0472">Membrane</keyword>
<evidence type="ECO:0000256" key="1">
    <source>
        <dbReference type="SAM" id="Coils"/>
    </source>
</evidence>
<proteinExistence type="predicted"/>
<dbReference type="EMBL" id="BRYB01001132">
    <property type="protein sequence ID" value="GMI43580.1"/>
    <property type="molecule type" value="Genomic_DNA"/>
</dbReference>
<organism evidence="3 4">
    <name type="scientific">Tetraparma gracilis</name>
    <dbReference type="NCBI Taxonomy" id="2962635"/>
    <lineage>
        <taxon>Eukaryota</taxon>
        <taxon>Sar</taxon>
        <taxon>Stramenopiles</taxon>
        <taxon>Ochrophyta</taxon>
        <taxon>Bolidophyceae</taxon>
        <taxon>Parmales</taxon>
        <taxon>Triparmaceae</taxon>
        <taxon>Tetraparma</taxon>
    </lineage>
</organism>
<keyword evidence="2" id="KW-1133">Transmembrane helix</keyword>
<protein>
    <submittedName>
        <fullName evidence="3">Uncharacterized protein</fullName>
    </submittedName>
</protein>
<keyword evidence="4" id="KW-1185">Reference proteome</keyword>
<keyword evidence="2" id="KW-0812">Transmembrane</keyword>
<evidence type="ECO:0000313" key="4">
    <source>
        <dbReference type="Proteomes" id="UP001165060"/>
    </source>
</evidence>
<comment type="caution">
    <text evidence="3">The sequence shown here is derived from an EMBL/GenBank/DDBJ whole genome shotgun (WGS) entry which is preliminary data.</text>
</comment>
<gene>
    <name evidence="3" type="ORF">TeGR_g4359</name>
</gene>
<evidence type="ECO:0000256" key="2">
    <source>
        <dbReference type="SAM" id="Phobius"/>
    </source>
</evidence>
<evidence type="ECO:0000313" key="3">
    <source>
        <dbReference type="EMBL" id="GMI43580.1"/>
    </source>
</evidence>
<feature type="transmembrane region" description="Helical" evidence="2">
    <location>
        <begin position="78"/>
        <end position="101"/>
    </location>
</feature>
<reference evidence="3 4" key="1">
    <citation type="journal article" date="2023" name="Commun. Biol.">
        <title>Genome analysis of Parmales, the sister group of diatoms, reveals the evolutionary specialization of diatoms from phago-mixotrophs to photoautotrophs.</title>
        <authorList>
            <person name="Ban H."/>
            <person name="Sato S."/>
            <person name="Yoshikawa S."/>
            <person name="Yamada K."/>
            <person name="Nakamura Y."/>
            <person name="Ichinomiya M."/>
            <person name="Sato N."/>
            <person name="Blanc-Mathieu R."/>
            <person name="Endo H."/>
            <person name="Kuwata A."/>
            <person name="Ogata H."/>
        </authorList>
    </citation>
    <scope>NUCLEOTIDE SEQUENCE [LARGE SCALE GENOMIC DNA]</scope>
</reference>
<dbReference type="Proteomes" id="UP001165060">
    <property type="component" value="Unassembled WGS sequence"/>
</dbReference>
<feature type="coiled-coil region" evidence="1">
    <location>
        <begin position="130"/>
        <end position="157"/>
    </location>
</feature>
<name>A0ABQ6N9C1_9STRA</name>
<feature type="transmembrane region" description="Helical" evidence="2">
    <location>
        <begin position="41"/>
        <end position="66"/>
    </location>
</feature>
<keyword evidence="1" id="KW-0175">Coiled coil</keyword>
<sequence length="196" mass="22266">MIFGQADVQGQVSLEVREGNNIEIWWKFFNYMHDRIKYEVVYFHGAVNVMTAVMVLNTLGAIYLSWSPIEVTSTRFNLFVVLVAFSALHFVYLAVLLRLVVAINMESDKITSDINDIIFCTRDELLDSSLNASQTRKRNLEELIHKLENFVRDLDARPRMVGRLMGKRVTTEMVAKGGGAVLVALFSSVVRQGMND</sequence>